<gene>
    <name evidence="2" type="primary">acpC</name>
    <name evidence="2" type="ORF">THMIRHAM_08740</name>
</gene>
<evidence type="ECO:0000313" key="3">
    <source>
        <dbReference type="Proteomes" id="UP001054820"/>
    </source>
</evidence>
<sequence length="89" mass="9668">MSALTPEQLEIAELIIEAVNLEDIEAEEINPDDPIFTNGLGLDSIDALEISLELSKKYGVKIGAGDENVNEIFSSVASLTDYVQKNKKS</sequence>
<dbReference type="PROSITE" id="PS50075">
    <property type="entry name" value="CARRIER"/>
    <property type="match status" value="1"/>
</dbReference>
<evidence type="ECO:0000259" key="1">
    <source>
        <dbReference type="PROSITE" id="PS50075"/>
    </source>
</evidence>
<keyword evidence="3" id="KW-1185">Reference proteome</keyword>
<feature type="domain" description="Carrier" evidence="1">
    <location>
        <begin position="5"/>
        <end position="87"/>
    </location>
</feature>
<accession>A0ABM7MCE9</accession>
<dbReference type="NCBIfam" id="NF006617">
    <property type="entry name" value="PRK09184.1"/>
    <property type="match status" value="1"/>
</dbReference>
<dbReference type="Proteomes" id="UP001054820">
    <property type="component" value="Chromosome"/>
</dbReference>
<evidence type="ECO:0000313" key="2">
    <source>
        <dbReference type="EMBL" id="BCN93089.1"/>
    </source>
</evidence>
<dbReference type="Gene3D" id="1.10.1200.10">
    <property type="entry name" value="ACP-like"/>
    <property type="match status" value="1"/>
</dbReference>
<dbReference type="InterPro" id="IPR009081">
    <property type="entry name" value="PP-bd_ACP"/>
</dbReference>
<organism evidence="2 3">
    <name type="scientific">Thiomicrorhabdus immobilis</name>
    <dbReference type="NCBI Taxonomy" id="2791037"/>
    <lineage>
        <taxon>Bacteria</taxon>
        <taxon>Pseudomonadati</taxon>
        <taxon>Pseudomonadota</taxon>
        <taxon>Gammaproteobacteria</taxon>
        <taxon>Thiotrichales</taxon>
        <taxon>Piscirickettsiaceae</taxon>
        <taxon>Thiomicrorhabdus</taxon>
    </lineage>
</organism>
<protein>
    <submittedName>
        <fullName evidence="2">Acyl carrier protein</fullName>
    </submittedName>
</protein>
<dbReference type="RefSeq" id="WP_237263964.1">
    <property type="nucleotide sequence ID" value="NZ_AP024202.1"/>
</dbReference>
<dbReference type="InterPro" id="IPR036736">
    <property type="entry name" value="ACP-like_sf"/>
</dbReference>
<dbReference type="EMBL" id="AP024202">
    <property type="protein sequence ID" value="BCN93089.1"/>
    <property type="molecule type" value="Genomic_DNA"/>
</dbReference>
<dbReference type="SUPFAM" id="SSF47336">
    <property type="entry name" value="ACP-like"/>
    <property type="match status" value="1"/>
</dbReference>
<reference evidence="2" key="1">
    <citation type="journal article" date="2022" name="Arch. Microbiol.">
        <title>Thiomicrorhabdus immobilis sp. nov., a mesophilic sulfur-oxidizing bacterium isolated from sediment of a brackish lake in northern Japan.</title>
        <authorList>
            <person name="Kojima H."/>
            <person name="Mochizuki J."/>
            <person name="Kanda M."/>
            <person name="Watanabe T."/>
            <person name="Fukui M."/>
        </authorList>
    </citation>
    <scope>NUCLEOTIDE SEQUENCE</scope>
    <source>
        <strain evidence="2">Am19</strain>
    </source>
</reference>
<proteinExistence type="predicted"/>
<name>A0ABM7MCE9_9GAMM</name>
<dbReference type="Pfam" id="PF00550">
    <property type="entry name" value="PP-binding"/>
    <property type="match status" value="1"/>
</dbReference>